<protein>
    <recommendedName>
        <fullName evidence="4">C2H2-type domain-containing protein</fullName>
    </recommendedName>
</protein>
<dbReference type="SUPFAM" id="SSF57667">
    <property type="entry name" value="beta-beta-alpha zinc fingers"/>
    <property type="match status" value="1"/>
</dbReference>
<accession>A0A3N4KH86</accession>
<feature type="compositionally biased region" description="Polar residues" evidence="1">
    <location>
        <begin position="34"/>
        <end position="54"/>
    </location>
</feature>
<dbReference type="AlphaFoldDB" id="A0A3N4KH86"/>
<dbReference type="OrthoDB" id="5428132at2759"/>
<feature type="compositionally biased region" description="Low complexity" evidence="1">
    <location>
        <begin position="91"/>
        <end position="103"/>
    </location>
</feature>
<feature type="compositionally biased region" description="Basic and acidic residues" evidence="1">
    <location>
        <begin position="23"/>
        <end position="33"/>
    </location>
</feature>
<evidence type="ECO:0000256" key="1">
    <source>
        <dbReference type="SAM" id="MobiDB-lite"/>
    </source>
</evidence>
<dbReference type="Proteomes" id="UP000277580">
    <property type="component" value="Unassembled WGS sequence"/>
</dbReference>
<reference evidence="2 3" key="1">
    <citation type="journal article" date="2018" name="Nat. Ecol. Evol.">
        <title>Pezizomycetes genomes reveal the molecular basis of ectomycorrhizal truffle lifestyle.</title>
        <authorList>
            <person name="Murat C."/>
            <person name="Payen T."/>
            <person name="Noel B."/>
            <person name="Kuo A."/>
            <person name="Morin E."/>
            <person name="Chen J."/>
            <person name="Kohler A."/>
            <person name="Krizsan K."/>
            <person name="Balestrini R."/>
            <person name="Da Silva C."/>
            <person name="Montanini B."/>
            <person name="Hainaut M."/>
            <person name="Levati E."/>
            <person name="Barry K.W."/>
            <person name="Belfiori B."/>
            <person name="Cichocki N."/>
            <person name="Clum A."/>
            <person name="Dockter R.B."/>
            <person name="Fauchery L."/>
            <person name="Guy J."/>
            <person name="Iotti M."/>
            <person name="Le Tacon F."/>
            <person name="Lindquist E.A."/>
            <person name="Lipzen A."/>
            <person name="Malagnac F."/>
            <person name="Mello A."/>
            <person name="Molinier V."/>
            <person name="Miyauchi S."/>
            <person name="Poulain J."/>
            <person name="Riccioni C."/>
            <person name="Rubini A."/>
            <person name="Sitrit Y."/>
            <person name="Splivallo R."/>
            <person name="Traeger S."/>
            <person name="Wang M."/>
            <person name="Zifcakova L."/>
            <person name="Wipf D."/>
            <person name="Zambonelli A."/>
            <person name="Paolocci F."/>
            <person name="Nowrousian M."/>
            <person name="Ottonello S."/>
            <person name="Baldrian P."/>
            <person name="Spatafora J.W."/>
            <person name="Henrissat B."/>
            <person name="Nagy L.G."/>
            <person name="Aury J.M."/>
            <person name="Wincker P."/>
            <person name="Grigoriev I.V."/>
            <person name="Bonfante P."/>
            <person name="Martin F.M."/>
        </authorList>
    </citation>
    <scope>NUCLEOTIDE SEQUENCE [LARGE SCALE GENOMIC DNA]</scope>
    <source>
        <strain evidence="2 3">CCBAS932</strain>
    </source>
</reference>
<name>A0A3N4KH86_9PEZI</name>
<proteinExistence type="predicted"/>
<feature type="region of interest" description="Disordered" evidence="1">
    <location>
        <begin position="417"/>
        <end position="437"/>
    </location>
</feature>
<keyword evidence="3" id="KW-1185">Reference proteome</keyword>
<feature type="compositionally biased region" description="Polar residues" evidence="1">
    <location>
        <begin position="293"/>
        <end position="302"/>
    </location>
</feature>
<organism evidence="2 3">
    <name type="scientific">Morchella conica CCBAS932</name>
    <dbReference type="NCBI Taxonomy" id="1392247"/>
    <lineage>
        <taxon>Eukaryota</taxon>
        <taxon>Fungi</taxon>
        <taxon>Dikarya</taxon>
        <taxon>Ascomycota</taxon>
        <taxon>Pezizomycotina</taxon>
        <taxon>Pezizomycetes</taxon>
        <taxon>Pezizales</taxon>
        <taxon>Morchellaceae</taxon>
        <taxon>Morchella</taxon>
    </lineage>
</organism>
<dbReference type="EMBL" id="ML119148">
    <property type="protein sequence ID" value="RPB09850.1"/>
    <property type="molecule type" value="Genomic_DNA"/>
</dbReference>
<sequence>MDQQKSQKWEQLKGYDNTYSTGAHDRYHSKCDRSNSLQGLHFSNDTNTDTSYTLTLGGGPASHSSPDEMTESSSTMEPNFPETVRSNSPQSDNPDSGPSDRGGSSSGQGLMGNRPRPFSRKSKAGIEHTVTPARAGPDGGFICRFQERGKVCGQSFKLPSDIRFHLIENHMTFSPFQCDRCKRVYTRKSLYTRHLKEVPQDNSTSRRTRQCPHRLVEQDESYRIRKTTYEALWAIQLSQEQVDNAANIISQYNGKLPGRRRRTQSTTEHEIPTAVSADASQSASHSSRQSESGFPTHQNPPYVSQPEPVYPPHIMRVSSAPNLYAQNTIADSAGSRRPSPMPCFSTGPSASYEAISPFHGQQDPNALSTGTTSYDRQYLNPGDALYSSQPRGSEFYEAPRGFSTSSDSIAPHMIQSRQTSWDDPGVESSYETTTWSSGNRAGYREPMAFESTGQASSYQFSTVSSIFGFAGLVGSSVS</sequence>
<dbReference type="STRING" id="1392247.A0A3N4KH86"/>
<dbReference type="InParanoid" id="A0A3N4KH86"/>
<evidence type="ECO:0008006" key="4">
    <source>
        <dbReference type="Google" id="ProtNLM"/>
    </source>
</evidence>
<feature type="region of interest" description="Disordered" evidence="1">
    <location>
        <begin position="1"/>
        <end position="139"/>
    </location>
</feature>
<dbReference type="InterPro" id="IPR036236">
    <property type="entry name" value="Znf_C2H2_sf"/>
</dbReference>
<feature type="compositionally biased region" description="Basic and acidic residues" evidence="1">
    <location>
        <begin position="1"/>
        <end position="13"/>
    </location>
</feature>
<evidence type="ECO:0000313" key="3">
    <source>
        <dbReference type="Proteomes" id="UP000277580"/>
    </source>
</evidence>
<evidence type="ECO:0000313" key="2">
    <source>
        <dbReference type="EMBL" id="RPB09850.1"/>
    </source>
</evidence>
<feature type="compositionally biased region" description="Low complexity" evidence="1">
    <location>
        <begin position="274"/>
        <end position="292"/>
    </location>
</feature>
<feature type="region of interest" description="Disordered" evidence="1">
    <location>
        <begin position="255"/>
        <end position="314"/>
    </location>
</feature>
<dbReference type="Gene3D" id="3.30.160.60">
    <property type="entry name" value="Classic Zinc Finger"/>
    <property type="match status" value="1"/>
</dbReference>
<gene>
    <name evidence="2" type="ORF">P167DRAFT_289599</name>
</gene>